<dbReference type="CDD" id="cd02909">
    <property type="entry name" value="cupin_pirin_N"/>
    <property type="match status" value="1"/>
</dbReference>
<dbReference type="PANTHER" id="PTHR13903">
    <property type="entry name" value="PIRIN-RELATED"/>
    <property type="match status" value="1"/>
</dbReference>
<dbReference type="SUPFAM" id="SSF51182">
    <property type="entry name" value="RmlC-like cupins"/>
    <property type="match status" value="1"/>
</dbReference>
<keyword evidence="2" id="KW-0408">Iron</keyword>
<feature type="binding site" evidence="2">
    <location>
        <position position="65"/>
    </location>
    <ligand>
        <name>Fe cation</name>
        <dbReference type="ChEBI" id="CHEBI:24875"/>
    </ligand>
</feature>
<dbReference type="Gene3D" id="2.60.120.10">
    <property type="entry name" value="Jelly Rolls"/>
    <property type="match status" value="2"/>
</dbReference>
<dbReference type="InterPro" id="IPR011051">
    <property type="entry name" value="RmlC_Cupin_sf"/>
</dbReference>
<evidence type="ECO:0000256" key="2">
    <source>
        <dbReference type="PIRSR" id="PIRSR006232-1"/>
    </source>
</evidence>
<comment type="similarity">
    <text evidence="1 3">Belongs to the pirin family.</text>
</comment>
<feature type="binding site" evidence="2">
    <location>
        <position position="107"/>
    </location>
    <ligand>
        <name>Fe cation</name>
        <dbReference type="ChEBI" id="CHEBI:24875"/>
    </ligand>
</feature>
<dbReference type="OrthoDB" id="321327at2"/>
<keyword evidence="7" id="KW-1185">Reference proteome</keyword>
<evidence type="ECO:0000313" key="6">
    <source>
        <dbReference type="EMBL" id="VVE00588.1"/>
    </source>
</evidence>
<reference evidence="6 7" key="1">
    <citation type="submission" date="2019-08" db="EMBL/GenBank/DDBJ databases">
        <authorList>
            <person name="Peeters C."/>
        </authorList>
    </citation>
    <scope>NUCLEOTIDE SEQUENCE [LARGE SCALE GENOMIC DNA]</scope>
    <source>
        <strain evidence="6 7">LMG 31011</strain>
    </source>
</reference>
<dbReference type="CDD" id="cd02247">
    <property type="entry name" value="cupin_pirin_C"/>
    <property type="match status" value="1"/>
</dbReference>
<feature type="binding site" evidence="2">
    <location>
        <position position="63"/>
    </location>
    <ligand>
        <name>Fe cation</name>
        <dbReference type="ChEBI" id="CHEBI:24875"/>
    </ligand>
</feature>
<dbReference type="AlphaFoldDB" id="A0A5E4UKP0"/>
<dbReference type="EMBL" id="CABPSN010000002">
    <property type="protein sequence ID" value="VVE00588.1"/>
    <property type="molecule type" value="Genomic_DNA"/>
</dbReference>
<feature type="domain" description="Pirin C-terminal" evidence="5">
    <location>
        <begin position="184"/>
        <end position="289"/>
    </location>
</feature>
<evidence type="ECO:0000259" key="5">
    <source>
        <dbReference type="Pfam" id="PF05726"/>
    </source>
</evidence>
<name>A0A5E4UKP0_9BURK</name>
<dbReference type="GO" id="GO:0046872">
    <property type="term" value="F:metal ion binding"/>
    <property type="evidence" value="ECO:0007669"/>
    <property type="project" value="UniProtKB-KW"/>
</dbReference>
<dbReference type="PANTHER" id="PTHR13903:SF31">
    <property type="entry name" value="CUPIN-DOMAIN CONTAINING PROTEIN"/>
    <property type="match status" value="1"/>
</dbReference>
<dbReference type="InterPro" id="IPR012093">
    <property type="entry name" value="Pirin"/>
</dbReference>
<evidence type="ECO:0000256" key="1">
    <source>
        <dbReference type="ARBA" id="ARBA00008416"/>
    </source>
</evidence>
<comment type="cofactor">
    <cofactor evidence="2">
        <name>Fe cation</name>
        <dbReference type="ChEBI" id="CHEBI:24875"/>
    </cofactor>
    <text evidence="2">Binds 1 Fe cation per subunit.</text>
</comment>
<protein>
    <submittedName>
        <fullName evidence="6">Pirin</fullName>
    </submittedName>
</protein>
<dbReference type="Proteomes" id="UP000366819">
    <property type="component" value="Unassembled WGS sequence"/>
</dbReference>
<feature type="domain" description="Pirin N-terminal" evidence="4">
    <location>
        <begin position="24"/>
        <end position="129"/>
    </location>
</feature>
<keyword evidence="2" id="KW-0479">Metal-binding</keyword>
<dbReference type="Pfam" id="PF05726">
    <property type="entry name" value="Pirin_C"/>
    <property type="match status" value="1"/>
</dbReference>
<proteinExistence type="inferred from homology"/>
<dbReference type="InterPro" id="IPR003829">
    <property type="entry name" value="Pirin_N_dom"/>
</dbReference>
<dbReference type="RefSeq" id="WP_150575711.1">
    <property type="nucleotide sequence ID" value="NZ_CABPSN010000002.1"/>
</dbReference>
<organism evidence="6 7">
    <name type="scientific">Pandoraea aquatica</name>
    <dbReference type="NCBI Taxonomy" id="2508290"/>
    <lineage>
        <taxon>Bacteria</taxon>
        <taxon>Pseudomonadati</taxon>
        <taxon>Pseudomonadota</taxon>
        <taxon>Betaproteobacteria</taxon>
        <taxon>Burkholderiales</taxon>
        <taxon>Burkholderiaceae</taxon>
        <taxon>Pandoraea</taxon>
    </lineage>
</organism>
<dbReference type="PIRSF" id="PIRSF006232">
    <property type="entry name" value="Pirin"/>
    <property type="match status" value="1"/>
</dbReference>
<evidence type="ECO:0000256" key="3">
    <source>
        <dbReference type="RuleBase" id="RU003457"/>
    </source>
</evidence>
<gene>
    <name evidence="6" type="ORF">PAQ31011_02120</name>
</gene>
<accession>A0A5E4UKP0</accession>
<evidence type="ECO:0000313" key="7">
    <source>
        <dbReference type="Proteomes" id="UP000366819"/>
    </source>
</evidence>
<dbReference type="Pfam" id="PF02678">
    <property type="entry name" value="Pirin"/>
    <property type="match status" value="1"/>
</dbReference>
<evidence type="ECO:0000259" key="4">
    <source>
        <dbReference type="Pfam" id="PF02678"/>
    </source>
</evidence>
<dbReference type="InterPro" id="IPR008778">
    <property type="entry name" value="Pirin_C_dom"/>
</dbReference>
<feature type="binding site" evidence="2">
    <location>
        <position position="109"/>
    </location>
    <ligand>
        <name>Fe cation</name>
        <dbReference type="ChEBI" id="CHEBI:24875"/>
    </ligand>
</feature>
<dbReference type="InterPro" id="IPR014710">
    <property type="entry name" value="RmlC-like_jellyroll"/>
</dbReference>
<sequence>MSTPDTRPVARVFTAAQTQEGAGFHVNRPFPTRMMMDFDPFLLLDEMGPMQVAPGDAKGAPDHPHRGFETVTYLLAGEMEHRDSQGHAGKLTPGDVQWMTAGAGVIHSEEPSHAFQQRGGEMHGFQLWVNLPSTDKMMTPRYQELPAAGIPTATSDDGKVSVRVIAGEALGTRAAIETRTPILYQHFTLQPQALLDHPVPTDFNVFAYVVDGEGHFGAESTPAKAHQMVVFGTDGEGVTVRNDGDKPLSFLLIGGKPLGEPVARYGPFVMNTEGEIRQAILDFQAGRMGHIPASVSRTS</sequence>